<accession>A0A1H6CEF8</accession>
<evidence type="ECO:0000256" key="6">
    <source>
        <dbReference type="ARBA" id="ARBA00023014"/>
    </source>
</evidence>
<dbReference type="RefSeq" id="WP_103907716.1">
    <property type="nucleotide sequence ID" value="NZ_CP049246.1"/>
</dbReference>
<evidence type="ECO:0000313" key="9">
    <source>
        <dbReference type="EMBL" id="SEG71242.1"/>
    </source>
</evidence>
<dbReference type="InterPro" id="IPR051684">
    <property type="entry name" value="Electron_Trans/Redox"/>
</dbReference>
<gene>
    <name evidence="9" type="ORF">SAMN05421877_1158</name>
</gene>
<protein>
    <submittedName>
        <fullName evidence="9">Cytochrome c oxidase accessory protein FixG</fullName>
    </submittedName>
</protein>
<dbReference type="Pfam" id="PF13746">
    <property type="entry name" value="Fer4_18"/>
    <property type="match status" value="1"/>
</dbReference>
<evidence type="ECO:0000256" key="3">
    <source>
        <dbReference type="ARBA" id="ARBA00022723"/>
    </source>
</evidence>
<feature type="transmembrane region" description="Helical" evidence="7">
    <location>
        <begin position="157"/>
        <end position="179"/>
    </location>
</feature>
<dbReference type="EMBL" id="FNUT01000015">
    <property type="protein sequence ID" value="SEG71242.1"/>
    <property type="molecule type" value="Genomic_DNA"/>
</dbReference>
<dbReference type="NCBIfam" id="TIGR02745">
    <property type="entry name" value="ccoG_rdxA_fixG"/>
    <property type="match status" value="1"/>
</dbReference>
<keyword evidence="4" id="KW-0249">Electron transport</keyword>
<feature type="transmembrane region" description="Helical" evidence="7">
    <location>
        <begin position="81"/>
        <end position="102"/>
    </location>
</feature>
<keyword evidence="6" id="KW-0411">Iron-sulfur</keyword>
<dbReference type="Proteomes" id="UP000236731">
    <property type="component" value="Unassembled WGS sequence"/>
</dbReference>
<feature type="domain" description="4Fe-4S ferredoxin-type" evidence="8">
    <location>
        <begin position="248"/>
        <end position="280"/>
    </location>
</feature>
<keyword evidence="7" id="KW-1133">Transmembrane helix</keyword>
<keyword evidence="2" id="KW-0004">4Fe-4S</keyword>
<dbReference type="Pfam" id="PF11614">
    <property type="entry name" value="FixG_C"/>
    <property type="match status" value="1"/>
</dbReference>
<keyword evidence="3" id="KW-0479">Metal-binding</keyword>
<sequence>MGIVVNENSKANQPEKSKRNWIYAKKPSGKLYNYRQVVGYGLLLFFFLAPIIKINGNPFLMFNVIERKFSIFGNIFYPQDFHIFLFGMLIVLVCIVLFTAVYGRVWCGWTCPQTIFMELIFRRIEYLIEGDWTQQKKLNEGPDTDAKAWKKVLKHSIFLLISFIISNLFLSYLIGFDALVKIATDPIDQHIVGFISILVFTLVFYFVFAYVREIVCTSICPYGRMQGVLLDDNSVTVAYHVARGEPRGKVRKGDTTPKGDCIDCSLCVHVCPTGIDIRKGPQLECVSCTACIDACDAVMEKINKPKRLIGFYTMAEAEGTETEQIGKKRNTRAIIYTGILVVLMGIFGFMIFSRSDLDGRMLRAKGSTYQKRDDGTVTNLYSLEIINKTSKDVDFELVSKTPGVTIQVVNPISHLQREGNAKISVFLIADQAAIEQYKTDVEVDIVSEGKVLETMETTFIAPPKKK</sequence>
<feature type="transmembrane region" description="Helical" evidence="7">
    <location>
        <begin position="37"/>
        <end position="60"/>
    </location>
</feature>
<name>A0A1H6CEF8_9SPHI</name>
<dbReference type="AlphaFoldDB" id="A0A1H6CEF8"/>
<evidence type="ECO:0000256" key="2">
    <source>
        <dbReference type="ARBA" id="ARBA00022485"/>
    </source>
</evidence>
<feature type="transmembrane region" description="Helical" evidence="7">
    <location>
        <begin position="333"/>
        <end position="353"/>
    </location>
</feature>
<dbReference type="InterPro" id="IPR013783">
    <property type="entry name" value="Ig-like_fold"/>
</dbReference>
<dbReference type="PANTHER" id="PTHR30176">
    <property type="entry name" value="FERREDOXIN-TYPE PROTEIN NAPH"/>
    <property type="match status" value="1"/>
</dbReference>
<keyword evidence="7" id="KW-0812">Transmembrane</keyword>
<feature type="transmembrane region" description="Helical" evidence="7">
    <location>
        <begin position="191"/>
        <end position="211"/>
    </location>
</feature>
<dbReference type="PROSITE" id="PS00198">
    <property type="entry name" value="4FE4S_FER_1"/>
    <property type="match status" value="1"/>
</dbReference>
<evidence type="ECO:0000256" key="1">
    <source>
        <dbReference type="ARBA" id="ARBA00022448"/>
    </source>
</evidence>
<dbReference type="Gene3D" id="2.60.40.10">
    <property type="entry name" value="Immunoglobulins"/>
    <property type="match status" value="1"/>
</dbReference>
<dbReference type="GO" id="GO:0046872">
    <property type="term" value="F:metal ion binding"/>
    <property type="evidence" value="ECO:0007669"/>
    <property type="project" value="UniProtKB-KW"/>
</dbReference>
<dbReference type="Pfam" id="PF12801">
    <property type="entry name" value="Fer4_5"/>
    <property type="match status" value="1"/>
</dbReference>
<reference evidence="10" key="1">
    <citation type="submission" date="2016-10" db="EMBL/GenBank/DDBJ databases">
        <authorList>
            <person name="Varghese N."/>
            <person name="Submissions S."/>
        </authorList>
    </citation>
    <scope>NUCLEOTIDE SEQUENCE [LARGE SCALE GENOMIC DNA]</scope>
    <source>
        <strain evidence="10">DSM 22361</strain>
    </source>
</reference>
<dbReference type="GO" id="GO:0005886">
    <property type="term" value="C:plasma membrane"/>
    <property type="evidence" value="ECO:0007669"/>
    <property type="project" value="TreeGrafter"/>
</dbReference>
<organism evidence="9 10">
    <name type="scientific">Sphingobacterium lactis</name>
    <dbReference type="NCBI Taxonomy" id="797291"/>
    <lineage>
        <taxon>Bacteria</taxon>
        <taxon>Pseudomonadati</taxon>
        <taxon>Bacteroidota</taxon>
        <taxon>Sphingobacteriia</taxon>
        <taxon>Sphingobacteriales</taxon>
        <taxon>Sphingobacteriaceae</taxon>
        <taxon>Sphingobacterium</taxon>
    </lineage>
</organism>
<evidence type="ECO:0000256" key="4">
    <source>
        <dbReference type="ARBA" id="ARBA00022982"/>
    </source>
</evidence>
<evidence type="ECO:0000259" key="8">
    <source>
        <dbReference type="PROSITE" id="PS51379"/>
    </source>
</evidence>
<dbReference type="SUPFAM" id="SSF54862">
    <property type="entry name" value="4Fe-4S ferredoxins"/>
    <property type="match status" value="1"/>
</dbReference>
<keyword evidence="10" id="KW-1185">Reference proteome</keyword>
<dbReference type="InterPro" id="IPR017900">
    <property type="entry name" value="4Fe4S_Fe_S_CS"/>
</dbReference>
<proteinExistence type="predicted"/>
<dbReference type="InterPro" id="IPR014116">
    <property type="entry name" value="Cyt_c_oxidase_cbb3_FixG"/>
</dbReference>
<dbReference type="PANTHER" id="PTHR30176:SF3">
    <property type="entry name" value="FERREDOXIN-TYPE PROTEIN NAPH"/>
    <property type="match status" value="1"/>
</dbReference>
<dbReference type="GO" id="GO:0051539">
    <property type="term" value="F:4 iron, 4 sulfur cluster binding"/>
    <property type="evidence" value="ECO:0007669"/>
    <property type="project" value="UniProtKB-KW"/>
</dbReference>
<dbReference type="OrthoDB" id="9811700at2"/>
<keyword evidence="5" id="KW-0408">Iron</keyword>
<dbReference type="PROSITE" id="PS51379">
    <property type="entry name" value="4FE4S_FER_2"/>
    <property type="match status" value="1"/>
</dbReference>
<evidence type="ECO:0000313" key="10">
    <source>
        <dbReference type="Proteomes" id="UP000236731"/>
    </source>
</evidence>
<keyword evidence="1" id="KW-0813">Transport</keyword>
<evidence type="ECO:0000256" key="5">
    <source>
        <dbReference type="ARBA" id="ARBA00023004"/>
    </source>
</evidence>
<dbReference type="InterPro" id="IPR032879">
    <property type="entry name" value="FixG_C"/>
</dbReference>
<keyword evidence="7" id="KW-0472">Membrane</keyword>
<dbReference type="InterPro" id="IPR017896">
    <property type="entry name" value="4Fe4S_Fe-S-bd"/>
</dbReference>
<evidence type="ECO:0000256" key="7">
    <source>
        <dbReference type="SAM" id="Phobius"/>
    </source>
</evidence>